<dbReference type="AlphaFoldDB" id="Q5IX00"/>
<name>Q5IX00_PROWI</name>
<dbReference type="GO" id="GO:0009011">
    <property type="term" value="F:alpha-1,4-glucan glucosyltransferase (ADP-glucose donor) activity"/>
    <property type="evidence" value="ECO:0007669"/>
    <property type="project" value="UniProtKB-EC"/>
</dbReference>
<reference evidence="4" key="1">
    <citation type="submission" date="2004-05" db="EMBL/GenBank/DDBJ databases">
        <authorList>
            <person name="Borza T.C."/>
            <person name="Popescu C.E."/>
            <person name="Lee R.W."/>
        </authorList>
    </citation>
    <scope>NUCLEOTIDE SEQUENCE</scope>
</reference>
<sequence length="222" mass="24169">VKLEPLSEAVVKRNGLSPGSWVGAKVDIDKLAMLVDFVFSNVARTTWDNNDSADYHSLVSGALKDKELGLVLASDAMARDAGEAAKQEDLAVKRAVEKAEIKYTSAKQRRAVQAAFLYTRPLTPRAGQAVEVFYNPDLTPLRGRPEVYVRGGFDRWTRNTFSPQAMRATGTGGFVTTTIQVPRTAHVMDLVFMDSGDAHGGFIDDNRGLDYHMPVAGAPGKL</sequence>
<evidence type="ECO:0000313" key="4">
    <source>
        <dbReference type="EMBL" id="AAV65348.1"/>
    </source>
</evidence>
<evidence type="ECO:0000256" key="1">
    <source>
        <dbReference type="ARBA" id="ARBA00001478"/>
    </source>
</evidence>
<dbReference type="PANTHER" id="PTHR46083">
    <property type="match status" value="1"/>
</dbReference>
<organism evidence="4">
    <name type="scientific">Prototheca wickerhamii</name>
    <dbReference type="NCBI Taxonomy" id="3111"/>
    <lineage>
        <taxon>Eukaryota</taxon>
        <taxon>Viridiplantae</taxon>
        <taxon>Chlorophyta</taxon>
        <taxon>core chlorophytes</taxon>
        <taxon>Trebouxiophyceae</taxon>
        <taxon>Chlorellales</taxon>
        <taxon>Chlorellaceae</taxon>
        <taxon>Prototheca</taxon>
    </lineage>
</organism>
<dbReference type="Pfam" id="PF16760">
    <property type="entry name" value="CBM53"/>
    <property type="match status" value="1"/>
</dbReference>
<dbReference type="GO" id="GO:2001070">
    <property type="term" value="F:starch binding"/>
    <property type="evidence" value="ECO:0007669"/>
    <property type="project" value="InterPro"/>
</dbReference>
<dbReference type="InterPro" id="IPR005085">
    <property type="entry name" value="CBM25"/>
</dbReference>
<dbReference type="Gene3D" id="2.60.40.10">
    <property type="entry name" value="Immunoglobulins"/>
    <property type="match status" value="1"/>
</dbReference>
<accession>Q5IX00</accession>
<proteinExistence type="evidence at transcript level"/>
<feature type="domain" description="Carbohydrate binding module family 25" evidence="3">
    <location>
        <begin position="127"/>
        <end position="216"/>
    </location>
</feature>
<reference evidence="4" key="2">
    <citation type="journal article" date="2005" name="Eukaryot. Cell">
        <title>Multiple metabolic roles for the nonphotosynthetic plastid of the green alga Prototheca wickerhamii.</title>
        <authorList>
            <person name="Borza T."/>
            <person name="Popescu C.E."/>
            <person name="Lee R.W."/>
        </authorList>
    </citation>
    <scope>NUCLEOTIDE SEQUENCE</scope>
</reference>
<feature type="non-terminal residue" evidence="4">
    <location>
        <position position="222"/>
    </location>
</feature>
<dbReference type="InterPro" id="IPR013783">
    <property type="entry name" value="Ig-like_fold"/>
</dbReference>
<dbReference type="PANTHER" id="PTHR46083:SF5">
    <property type="entry name" value="STARCH SYNTHASE 3, CHLOROPLASTIC_AMYLOPLASTIC"/>
    <property type="match status" value="1"/>
</dbReference>
<dbReference type="EMBL" id="AY616062">
    <property type="protein sequence ID" value="AAV65348.1"/>
    <property type="molecule type" value="mRNA"/>
</dbReference>
<protein>
    <recommendedName>
        <fullName evidence="2">starch synthase</fullName>
        <ecNumber evidence="2">2.4.1.21</ecNumber>
    </recommendedName>
</protein>
<evidence type="ECO:0000256" key="2">
    <source>
        <dbReference type="ARBA" id="ARBA00012588"/>
    </source>
</evidence>
<evidence type="ECO:0000259" key="3">
    <source>
        <dbReference type="SMART" id="SM01066"/>
    </source>
</evidence>
<dbReference type="SMART" id="SM01066">
    <property type="entry name" value="CBM_25"/>
    <property type="match status" value="1"/>
</dbReference>
<dbReference type="EC" id="2.4.1.21" evidence="2"/>
<comment type="catalytic activity">
    <reaction evidence="1">
        <text>[(1-&gt;4)-alpha-D-glucosyl](n) + ADP-alpha-D-glucose = [(1-&gt;4)-alpha-D-glucosyl](n+1) + ADP + H(+)</text>
        <dbReference type="Rhea" id="RHEA:18189"/>
        <dbReference type="Rhea" id="RHEA-COMP:9584"/>
        <dbReference type="Rhea" id="RHEA-COMP:9587"/>
        <dbReference type="ChEBI" id="CHEBI:15378"/>
        <dbReference type="ChEBI" id="CHEBI:15444"/>
        <dbReference type="ChEBI" id="CHEBI:57498"/>
        <dbReference type="ChEBI" id="CHEBI:456216"/>
        <dbReference type="EC" id="2.4.1.21"/>
    </reaction>
</comment>
<feature type="non-terminal residue" evidence="4">
    <location>
        <position position="1"/>
    </location>
</feature>